<dbReference type="InterPro" id="IPR009061">
    <property type="entry name" value="DNA-bd_dom_put_sf"/>
</dbReference>
<name>F0J006_ACIMA</name>
<dbReference type="Proteomes" id="UP000007100">
    <property type="component" value="Chromosome"/>
</dbReference>
<accession>F0J006</accession>
<proteinExistence type="predicted"/>
<gene>
    <name evidence="1" type="ordered locus">ACMV_20190</name>
</gene>
<dbReference type="RefSeq" id="WP_013640366.1">
    <property type="nucleotide sequence ID" value="NC_015186.1"/>
</dbReference>
<dbReference type="HOGENOM" id="CLU_2520074_0_0_5"/>
<evidence type="ECO:0000313" key="2">
    <source>
        <dbReference type="Proteomes" id="UP000007100"/>
    </source>
</evidence>
<dbReference type="KEGG" id="amv:ACMV_20190"/>
<dbReference type="SUPFAM" id="SSF46955">
    <property type="entry name" value="Putative DNA-binding domain"/>
    <property type="match status" value="1"/>
</dbReference>
<protein>
    <submittedName>
        <fullName evidence="1">Uncharacterized protein</fullName>
    </submittedName>
</protein>
<dbReference type="InterPro" id="IPR041657">
    <property type="entry name" value="HTH_17"/>
</dbReference>
<keyword evidence="2" id="KW-1185">Reference proteome</keyword>
<organism evidence="1 2">
    <name type="scientific">Acidiphilium multivorum (strain DSM 11245 / JCM 8867 / NBRC 100883 / AIU 301)</name>
    <dbReference type="NCBI Taxonomy" id="926570"/>
    <lineage>
        <taxon>Bacteria</taxon>
        <taxon>Pseudomonadati</taxon>
        <taxon>Pseudomonadota</taxon>
        <taxon>Alphaproteobacteria</taxon>
        <taxon>Acetobacterales</taxon>
        <taxon>Acidocellaceae</taxon>
        <taxon>Acidiphilium</taxon>
    </lineage>
</organism>
<evidence type="ECO:0000313" key="1">
    <source>
        <dbReference type="EMBL" id="BAJ81366.1"/>
    </source>
</evidence>
<reference evidence="1 2" key="1">
    <citation type="submission" date="2010-12" db="EMBL/GenBank/DDBJ databases">
        <title>Whole genome sequence of Acidiphilium multivorum AIU301.</title>
        <authorList>
            <person name="Narita-Yamada S."/>
            <person name="Nakamura S."/>
            <person name="Ito N."/>
            <person name="Takarada H."/>
            <person name="Katano Y."/>
            <person name="Nakazawa H."/>
            <person name="Hosoyama A."/>
            <person name="Yamada R."/>
            <person name="Fujita N."/>
        </authorList>
    </citation>
    <scope>NUCLEOTIDE SEQUENCE [LARGE SCALE GENOMIC DNA]</scope>
    <source>
        <strain evidence="2">DSM 11245 / JCM 8867 / AIU301</strain>
    </source>
</reference>
<sequence>MAERRSPPVPPSTATDIPNDGQPQAAEAIEPLLGIDDLCATFGRGDRTLRRWIAAGHLKPVRIGGAVFFHPADIRALIARRLRR</sequence>
<dbReference type="Pfam" id="PF12728">
    <property type="entry name" value="HTH_17"/>
    <property type="match status" value="1"/>
</dbReference>
<dbReference type="AlphaFoldDB" id="F0J006"/>
<dbReference type="EMBL" id="AP012035">
    <property type="protein sequence ID" value="BAJ81366.1"/>
    <property type="molecule type" value="Genomic_DNA"/>
</dbReference>